<evidence type="ECO:0000256" key="13">
    <source>
        <dbReference type="ARBA" id="ARBA00023136"/>
    </source>
</evidence>
<accession>A0A7W2EVI8</accession>
<comment type="caution">
    <text evidence="18">The sequence shown here is derived from an EMBL/GenBank/DDBJ whole genome shotgun (WGS) entry which is preliminary data.</text>
</comment>
<evidence type="ECO:0000256" key="3">
    <source>
        <dbReference type="ARBA" id="ARBA00007919"/>
    </source>
</evidence>
<feature type="transmembrane region" description="Helical" evidence="16">
    <location>
        <begin position="36"/>
        <end position="53"/>
    </location>
</feature>
<proteinExistence type="inferred from homology"/>
<dbReference type="InterPro" id="IPR012136">
    <property type="entry name" value="NADH_DH_b"/>
</dbReference>
<comment type="subcellular location">
    <subcellularLocation>
        <location evidence="2">Cell inner membrane</location>
        <topology evidence="2">Multi-pass membrane protein</topology>
    </subcellularLocation>
</comment>
<dbReference type="GO" id="GO:0050661">
    <property type="term" value="F:NADP binding"/>
    <property type="evidence" value="ECO:0007669"/>
    <property type="project" value="InterPro"/>
</dbReference>
<feature type="transmembrane region" description="Helical" evidence="16">
    <location>
        <begin position="129"/>
        <end position="147"/>
    </location>
</feature>
<evidence type="ECO:0000259" key="17">
    <source>
        <dbReference type="Pfam" id="PF02233"/>
    </source>
</evidence>
<evidence type="ECO:0000256" key="8">
    <source>
        <dbReference type="ARBA" id="ARBA00022692"/>
    </source>
</evidence>
<dbReference type="GO" id="GO:0008750">
    <property type="term" value="F:proton-translocating NAD(P)+ transhydrogenase activity"/>
    <property type="evidence" value="ECO:0007669"/>
    <property type="project" value="UniProtKB-EC"/>
</dbReference>
<evidence type="ECO:0000256" key="6">
    <source>
        <dbReference type="ARBA" id="ARBA00022475"/>
    </source>
</evidence>
<gene>
    <name evidence="18" type="primary">pntB</name>
    <name evidence="18" type="ORF">H3H37_20080</name>
</gene>
<keyword evidence="6 15" id="KW-1003">Cell membrane</keyword>
<evidence type="ECO:0000256" key="12">
    <source>
        <dbReference type="ARBA" id="ARBA00023027"/>
    </source>
</evidence>
<evidence type="ECO:0000256" key="15">
    <source>
        <dbReference type="PIRNR" id="PIRNR000204"/>
    </source>
</evidence>
<evidence type="ECO:0000256" key="14">
    <source>
        <dbReference type="ARBA" id="ARBA00048202"/>
    </source>
</evidence>
<feature type="transmembrane region" description="Helical" evidence="16">
    <location>
        <begin position="244"/>
        <end position="264"/>
    </location>
</feature>
<dbReference type="PANTHER" id="PTHR44758">
    <property type="entry name" value="NAD(P) TRANSHYDROGENASE SUBUNIT BETA"/>
    <property type="match status" value="1"/>
</dbReference>
<keyword evidence="10 15" id="KW-1278">Translocase</keyword>
<feature type="transmembrane region" description="Helical" evidence="16">
    <location>
        <begin position="89"/>
        <end position="109"/>
    </location>
</feature>
<evidence type="ECO:0000256" key="5">
    <source>
        <dbReference type="ARBA" id="ARBA00014581"/>
    </source>
</evidence>
<dbReference type="EMBL" id="JACEZT010000015">
    <property type="protein sequence ID" value="MBA5639365.1"/>
    <property type="molecule type" value="Genomic_DNA"/>
</dbReference>
<keyword evidence="9 15" id="KW-0521">NADP</keyword>
<comment type="catalytic activity">
    <reaction evidence="14 15">
        <text>NAD(+) + NADPH + H(+)(in) = NADH + NADP(+) + H(+)(out)</text>
        <dbReference type="Rhea" id="RHEA:47992"/>
        <dbReference type="ChEBI" id="CHEBI:15378"/>
        <dbReference type="ChEBI" id="CHEBI:57540"/>
        <dbReference type="ChEBI" id="CHEBI:57783"/>
        <dbReference type="ChEBI" id="CHEBI:57945"/>
        <dbReference type="ChEBI" id="CHEBI:58349"/>
        <dbReference type="EC" id="7.1.1.1"/>
    </reaction>
</comment>
<evidence type="ECO:0000256" key="7">
    <source>
        <dbReference type="ARBA" id="ARBA00022519"/>
    </source>
</evidence>
<evidence type="ECO:0000256" key="16">
    <source>
        <dbReference type="SAM" id="Phobius"/>
    </source>
</evidence>
<keyword evidence="8 16" id="KW-0812">Transmembrane</keyword>
<feature type="domain" description="NADP transhydrogenase beta-like" evidence="17">
    <location>
        <begin position="7"/>
        <end position="469"/>
    </location>
</feature>
<dbReference type="Gene3D" id="3.40.50.1220">
    <property type="entry name" value="TPP-binding domain"/>
    <property type="match status" value="1"/>
</dbReference>
<dbReference type="InterPro" id="IPR034300">
    <property type="entry name" value="PNTB-like"/>
</dbReference>
<evidence type="ECO:0000313" key="18">
    <source>
        <dbReference type="EMBL" id="MBA5639365.1"/>
    </source>
</evidence>
<evidence type="ECO:0000256" key="9">
    <source>
        <dbReference type="ARBA" id="ARBA00022857"/>
    </source>
</evidence>
<dbReference type="SUPFAM" id="SSF52467">
    <property type="entry name" value="DHS-like NAD/FAD-binding domain"/>
    <property type="match status" value="1"/>
</dbReference>
<dbReference type="EC" id="7.1.1.1" evidence="4 15"/>
<evidence type="ECO:0000256" key="1">
    <source>
        <dbReference type="ARBA" id="ARBA00003943"/>
    </source>
</evidence>
<feature type="transmembrane region" description="Helical" evidence="16">
    <location>
        <begin position="59"/>
        <end position="77"/>
    </location>
</feature>
<evidence type="ECO:0000256" key="2">
    <source>
        <dbReference type="ARBA" id="ARBA00004429"/>
    </source>
</evidence>
<keyword evidence="19" id="KW-1185">Reference proteome</keyword>
<dbReference type="RefSeq" id="WP_182165823.1">
    <property type="nucleotide sequence ID" value="NZ_JACEZT010000015.1"/>
</dbReference>
<evidence type="ECO:0000256" key="10">
    <source>
        <dbReference type="ARBA" id="ARBA00022967"/>
    </source>
</evidence>
<keyword evidence="7 15" id="KW-0997">Cell inner membrane</keyword>
<comment type="function">
    <text evidence="1 15">The transhydrogenation between NADH and NADP is coupled to respiration and ATP hydrolysis and functions as a proton pump across the membrane.</text>
</comment>
<keyword evidence="12 15" id="KW-0520">NAD</keyword>
<dbReference type="Proteomes" id="UP000534388">
    <property type="component" value="Unassembled WGS sequence"/>
</dbReference>
<dbReference type="PANTHER" id="PTHR44758:SF1">
    <property type="entry name" value="NAD(P) TRANSHYDROGENASE SUBUNIT BETA"/>
    <property type="match status" value="1"/>
</dbReference>
<dbReference type="GO" id="GO:0005886">
    <property type="term" value="C:plasma membrane"/>
    <property type="evidence" value="ECO:0007669"/>
    <property type="project" value="UniProtKB-SubCell"/>
</dbReference>
<evidence type="ECO:0000256" key="11">
    <source>
        <dbReference type="ARBA" id="ARBA00022989"/>
    </source>
</evidence>
<dbReference type="AlphaFoldDB" id="A0A7W2EVI8"/>
<keyword evidence="13 15" id="KW-0472">Membrane</keyword>
<comment type="similarity">
    <text evidence="3 15">Belongs to the PNT beta subunit family.</text>
</comment>
<evidence type="ECO:0000313" key="19">
    <source>
        <dbReference type="Proteomes" id="UP000534388"/>
    </source>
</evidence>
<dbReference type="InterPro" id="IPR029035">
    <property type="entry name" value="DHS-like_NAD/FAD-binding_dom"/>
</dbReference>
<organism evidence="18 19">
    <name type="scientific">Rugamonas brunnea</name>
    <dbReference type="NCBI Taxonomy" id="2758569"/>
    <lineage>
        <taxon>Bacteria</taxon>
        <taxon>Pseudomonadati</taxon>
        <taxon>Pseudomonadota</taxon>
        <taxon>Betaproteobacteria</taxon>
        <taxon>Burkholderiales</taxon>
        <taxon>Oxalobacteraceae</taxon>
        <taxon>Telluria group</taxon>
        <taxon>Rugamonas</taxon>
    </lineage>
</organism>
<evidence type="ECO:0000256" key="4">
    <source>
        <dbReference type="ARBA" id="ARBA00012943"/>
    </source>
</evidence>
<dbReference type="NCBIfam" id="NF006974">
    <property type="entry name" value="PRK09444.1"/>
    <property type="match status" value="1"/>
</dbReference>
<dbReference type="FunFam" id="3.40.50.1220:FF:000002">
    <property type="entry name" value="NAD(P) transhydrogenase subunit beta"/>
    <property type="match status" value="1"/>
</dbReference>
<dbReference type="Pfam" id="PF02233">
    <property type="entry name" value="PNTB"/>
    <property type="match status" value="1"/>
</dbReference>
<feature type="transmembrane region" description="Helical" evidence="16">
    <location>
        <begin position="167"/>
        <end position="185"/>
    </location>
</feature>
<protein>
    <recommendedName>
        <fullName evidence="5 15">NAD(P) transhydrogenase subunit beta</fullName>
        <ecNumber evidence="4 15">7.1.1.1</ecNumber>
    </recommendedName>
    <alternativeName>
        <fullName evidence="15">Nicotinamide nucleotide transhydrogenase subunit beta</fullName>
    </alternativeName>
</protein>
<feature type="transmembrane region" description="Helical" evidence="16">
    <location>
        <begin position="6"/>
        <end position="24"/>
    </location>
</feature>
<keyword evidence="11 16" id="KW-1133">Transmembrane helix</keyword>
<name>A0A7W2EVI8_9BURK</name>
<reference evidence="18 19" key="1">
    <citation type="submission" date="2020-07" db="EMBL/GenBank/DDBJ databases">
        <title>Novel species isolated from subtropical streams in China.</title>
        <authorList>
            <person name="Lu H."/>
        </authorList>
    </citation>
    <scope>NUCLEOTIDE SEQUENCE [LARGE SCALE GENOMIC DNA]</scope>
    <source>
        <strain evidence="18 19">LX20W</strain>
    </source>
</reference>
<feature type="transmembrane region" description="Helical" evidence="16">
    <location>
        <begin position="191"/>
        <end position="213"/>
    </location>
</feature>
<sequence length="475" mass="49282">MSESLTTVAYLGATILFILSLGGLSHPESARRGNAYGMIGMAIAVLATVLGPHVTASGLSWIVAAMVAGGSLGLYAARTVQMTQMPELVALMHSLVGLAATLVGYANYIDPSVSAQLAGAEKTIHEVEIYIGVLIGAITLSGSLIAFGKLSGRVGGKPLLLPGRHWLNLIGLLVVIVVGQRFLGAESVSDGMLPLVVMTVIALLFGVHMVMAIGGADMPVVVSMLNSYSGWAAAATGFMLNNDLLIVTGALVGSSGAILSYIMCRAMNRNFISVIAGGFGGGATKPAAGGGGAAQPEGEVVAVTAAETSEMLREAKNVIIVPGYGMAVAQAQHTVNEITQYLRSKGVNVRFGIHPVAGRMPGHMNVLLAEAKVPYDIVQEMDELNDDFGDTDIAMVIGANDIVNPAAQDDPSSPIAGMPVLEVWKAKNSIVMKRSMASGYAGVDNPLFYKENNRMLFGDAKKMLDEVLAALKAAA</sequence>
<dbReference type="PIRSF" id="PIRSF000204">
    <property type="entry name" value="PNTB"/>
    <property type="match status" value="1"/>
</dbReference>